<reference evidence="5" key="1">
    <citation type="journal article" date="2006" name="Science">
        <title>Ancient noncoding elements conserved in the human genome.</title>
        <authorList>
            <person name="Venkatesh B."/>
            <person name="Kirkness E.F."/>
            <person name="Loh Y.H."/>
            <person name="Halpern A.L."/>
            <person name="Lee A.P."/>
            <person name="Johnson J."/>
            <person name="Dandona N."/>
            <person name="Viswanathan L.D."/>
            <person name="Tay A."/>
            <person name="Venter J.C."/>
            <person name="Strausberg R.L."/>
            <person name="Brenner S."/>
        </authorList>
    </citation>
    <scope>NUCLEOTIDE SEQUENCE [LARGE SCALE GENOMIC DNA]</scope>
</reference>
<dbReference type="Ensembl" id="ENSCMIT00000033957.1">
    <property type="protein sequence ID" value="ENSCMIP00000033451.1"/>
    <property type="gene ID" value="ENSCMIG00000014273.1"/>
</dbReference>
<evidence type="ECO:0000313" key="4">
    <source>
        <dbReference type="Ensembl" id="ENSCMIP00000033451.1"/>
    </source>
</evidence>
<feature type="compositionally biased region" description="Polar residues" evidence="2">
    <location>
        <begin position="402"/>
        <end position="411"/>
    </location>
</feature>
<gene>
    <name evidence="4" type="primary">itprid2</name>
</gene>
<feature type="region of interest" description="Disordered" evidence="2">
    <location>
        <begin position="367"/>
        <end position="415"/>
    </location>
</feature>
<evidence type="ECO:0000256" key="1">
    <source>
        <dbReference type="ARBA" id="ARBA00023054"/>
    </source>
</evidence>
<dbReference type="Pfam" id="PF14722">
    <property type="entry name" value="KRAP_IP3R_bind"/>
    <property type="match status" value="1"/>
</dbReference>
<keyword evidence="1" id="KW-0175">Coiled coil</keyword>
<feature type="compositionally biased region" description="Basic and acidic residues" evidence="2">
    <location>
        <begin position="725"/>
        <end position="736"/>
    </location>
</feature>
<feature type="region of interest" description="Disordered" evidence="2">
    <location>
        <begin position="296"/>
        <end position="340"/>
    </location>
</feature>
<dbReference type="InterPro" id="IPR029326">
    <property type="entry name" value="SSFA2_C"/>
</dbReference>
<feature type="region of interest" description="Disordered" evidence="2">
    <location>
        <begin position="493"/>
        <end position="517"/>
    </location>
</feature>
<evidence type="ECO:0000313" key="5">
    <source>
        <dbReference type="Proteomes" id="UP000314986"/>
    </source>
</evidence>
<dbReference type="PANTHER" id="PTHR17469">
    <property type="entry name" value="SPERM SPECIFIC ANTIGEN 2-RELATED"/>
    <property type="match status" value="1"/>
</dbReference>
<feature type="compositionally biased region" description="Polar residues" evidence="2">
    <location>
        <begin position="1"/>
        <end position="10"/>
    </location>
</feature>
<dbReference type="Pfam" id="PF14723">
    <property type="entry name" value="SSFA2_C"/>
    <property type="match status" value="1"/>
</dbReference>
<feature type="region of interest" description="Disordered" evidence="2">
    <location>
        <begin position="1151"/>
        <end position="1242"/>
    </location>
</feature>
<feature type="compositionally biased region" description="Basic and acidic residues" evidence="2">
    <location>
        <begin position="797"/>
        <end position="806"/>
    </location>
</feature>
<evidence type="ECO:0000256" key="2">
    <source>
        <dbReference type="SAM" id="MobiDB-lite"/>
    </source>
</evidence>
<feature type="compositionally biased region" description="Polar residues" evidence="2">
    <location>
        <begin position="1217"/>
        <end position="1230"/>
    </location>
</feature>
<feature type="compositionally biased region" description="Polar residues" evidence="2">
    <location>
        <begin position="829"/>
        <end position="843"/>
    </location>
</feature>
<dbReference type="SMART" id="SM01257">
    <property type="entry name" value="KRAP_IP3R_bind"/>
    <property type="match status" value="1"/>
</dbReference>
<dbReference type="OrthoDB" id="6088188at2759"/>
<proteinExistence type="predicted"/>
<feature type="region of interest" description="Disordered" evidence="2">
    <location>
        <begin position="580"/>
        <end position="599"/>
    </location>
</feature>
<feature type="compositionally biased region" description="Basic and acidic residues" evidence="2">
    <location>
        <begin position="16"/>
        <end position="28"/>
    </location>
</feature>
<dbReference type="InParanoid" id="A0A4W3J1D2"/>
<dbReference type="KEGG" id="cmk:103176507"/>
<feature type="region of interest" description="Disordered" evidence="2">
    <location>
        <begin position="822"/>
        <end position="843"/>
    </location>
</feature>
<feature type="compositionally biased region" description="Polar residues" evidence="2">
    <location>
        <begin position="42"/>
        <end position="59"/>
    </location>
</feature>
<dbReference type="CTD" id="6744"/>
<evidence type="ECO:0000259" key="3">
    <source>
        <dbReference type="SMART" id="SM01257"/>
    </source>
</evidence>
<feature type="compositionally biased region" description="Polar residues" evidence="2">
    <location>
        <begin position="767"/>
        <end position="776"/>
    </location>
</feature>
<feature type="compositionally biased region" description="Polar residues" evidence="2">
    <location>
        <begin position="670"/>
        <end position="689"/>
    </location>
</feature>
<name>A0A4W3J1D2_CALMI</name>
<feature type="compositionally biased region" description="Polar residues" evidence="2">
    <location>
        <begin position="496"/>
        <end position="505"/>
    </location>
</feature>
<feature type="region of interest" description="Disordered" evidence="2">
    <location>
        <begin position="767"/>
        <end position="808"/>
    </location>
</feature>
<reference evidence="4" key="5">
    <citation type="submission" date="2025-09" db="UniProtKB">
        <authorList>
            <consortium name="Ensembl"/>
        </authorList>
    </citation>
    <scope>IDENTIFICATION</scope>
</reference>
<dbReference type="GeneID" id="103176507"/>
<keyword evidence="5" id="KW-1185">Reference proteome</keyword>
<dbReference type="GO" id="GO:0005102">
    <property type="term" value="F:signaling receptor binding"/>
    <property type="evidence" value="ECO:0007669"/>
    <property type="project" value="InterPro"/>
</dbReference>
<organism evidence="4 5">
    <name type="scientific">Callorhinchus milii</name>
    <name type="common">Ghost shark</name>
    <dbReference type="NCBI Taxonomy" id="7868"/>
    <lineage>
        <taxon>Eukaryota</taxon>
        <taxon>Metazoa</taxon>
        <taxon>Chordata</taxon>
        <taxon>Craniata</taxon>
        <taxon>Vertebrata</taxon>
        <taxon>Chondrichthyes</taxon>
        <taxon>Holocephali</taxon>
        <taxon>Chimaeriformes</taxon>
        <taxon>Callorhinchidae</taxon>
        <taxon>Callorhinchus</taxon>
    </lineage>
</organism>
<reference evidence="5" key="2">
    <citation type="journal article" date="2007" name="PLoS Biol.">
        <title>Survey sequencing and comparative analysis of the elephant shark (Callorhinchus milii) genome.</title>
        <authorList>
            <person name="Venkatesh B."/>
            <person name="Kirkness E.F."/>
            <person name="Loh Y.H."/>
            <person name="Halpern A.L."/>
            <person name="Lee A.P."/>
            <person name="Johnson J."/>
            <person name="Dandona N."/>
            <person name="Viswanathan L.D."/>
            <person name="Tay A."/>
            <person name="Venter J.C."/>
            <person name="Strausberg R.L."/>
            <person name="Brenner S."/>
        </authorList>
    </citation>
    <scope>NUCLEOTIDE SEQUENCE [LARGE SCALE GENOMIC DNA]</scope>
</reference>
<feature type="compositionally biased region" description="Basic and acidic residues" evidence="2">
    <location>
        <begin position="330"/>
        <end position="340"/>
    </location>
</feature>
<dbReference type="GeneTree" id="ENSGT00940000158532"/>
<feature type="region of interest" description="Disordered" evidence="2">
    <location>
        <begin position="656"/>
        <end position="749"/>
    </location>
</feature>
<sequence>MEEAVQSSRARSWKNATEKRKAFARSRDSWQVSEAEDMGVRTGQSGDNTSNLELANTSSTENGISNKKIEIWLQDCGTPMGVSLDEQSHPTLKGSAIKHGSSFEDDLSLGAEANYLHSNGDSAEAANYGTSAKEKRRQFCEMGRSMNSTGSGKSSTTVSSVSELLDLYEEDPEEVLYNLGFGTDEPDLASKIPPRFFSATSFARGIDFKLFLDTQMQRLELDNPNFALTSRFRQIKVLTTVANVFSSLYSHVSGNPLQQIGGMCEIPPGNPVPIVRNSAANKLKKTVSKLSLHGAQQIKSIESNNQETPSGTGNEKTSEDPETNNISTENDERKGEIKLKKEGRNHKWRITADPLLKPVSEEILGANDKPLKDSVSVGDKSMQSDSPLSERQLGVSDGSCIDKNSSTSTDVEQTRESVEIVSTEPHCSTPEKGPAVLIQHPMVKNLMEQQKEFSFELEEVQSNEGEGLNTVNTTSNPGPSDSVLVVSGTNKRHFTRTASSHSDSSGFAEDPSTDMLSHYQGQDASLQAMGSSADSCDSETTVTSFVDDIKTPLSCDQSFFTPSQTPMDNVPMDLFEGDICAPGLTDSNEQGELESDSAPDVFLQPGEQRVLGDDDQKCSLQIEATQNSESDGNSPSEEDLPACSVYQLGKQKQYSVESGLSWNSERESLSSDTSTEKSNVSSPPANRVTTALERPEPKQSISASDMSSLREGRPVAKASHGTIQAREKLYKRDPLAKMKRNPFQRSSSLPTTLLSPVRVVSSLNIHLSPDSDSQCDAPSFTYKYSPLEEDSEATNSQDEKTTKDEPVQLSCRSTLFIPSSRAKKERSTRQVTLNQGTDETSHCRLSSQTFPMASHLSQSSCSLHSIASDWQDRPLCEHMRAWSTCSVPNLMESPHRPFASQTHGAFASQTHGAFASQTHGAFASPFAHLYPPRPVAHNYRHFPVNPPSVIETQLRRVLYDIRGTLQNLSQIPMLRGNGQLPAHCASLRSNLIPLYEATFQELQVMRRNLNYFRTQMMDLELVMLRQQTMVYQHLTEEERQEADQLQNLRNYVRMELQELEVQLEERSYSLEEQLRTPQQFSQFRPQPHTGMFAGSMDGMSSASLDVMEPVTELLREQSSLRSELGFSEPSRESFEYTQSCPPYTNLEALSRCSSPGRMSRFSSPSTLSLSQQPVLNTTERSGKATNPTTSSTRNKQVYRSSVMLTPATPARGEGSISPETISSRTVNQKSEPPRASPFPGAIGKSIVEHPEFQNVLQEIKDSIVGEIKREIVDQLLAAVSSGRTAVGEQEESS</sequence>
<feature type="region of interest" description="Disordered" evidence="2">
    <location>
        <begin position="1"/>
        <end position="59"/>
    </location>
</feature>
<feature type="domain" description="ITPR-interacting" evidence="3">
    <location>
        <begin position="138"/>
        <end position="291"/>
    </location>
</feature>
<reference evidence="5" key="3">
    <citation type="journal article" date="2014" name="Nature">
        <title>Elephant shark genome provides unique insights into gnathostome evolution.</title>
        <authorList>
            <consortium name="International Elephant Shark Genome Sequencing Consortium"/>
            <person name="Venkatesh B."/>
            <person name="Lee A.P."/>
            <person name="Ravi V."/>
            <person name="Maurya A.K."/>
            <person name="Lian M.M."/>
            <person name="Swann J.B."/>
            <person name="Ohta Y."/>
            <person name="Flajnik M.F."/>
            <person name="Sutoh Y."/>
            <person name="Kasahara M."/>
            <person name="Hoon S."/>
            <person name="Gangu V."/>
            <person name="Roy S.W."/>
            <person name="Irimia M."/>
            <person name="Korzh V."/>
            <person name="Kondrychyn I."/>
            <person name="Lim Z.W."/>
            <person name="Tay B.H."/>
            <person name="Tohari S."/>
            <person name="Kong K.W."/>
            <person name="Ho S."/>
            <person name="Lorente-Galdos B."/>
            <person name="Quilez J."/>
            <person name="Marques-Bonet T."/>
            <person name="Raney B.J."/>
            <person name="Ingham P.W."/>
            <person name="Tay A."/>
            <person name="Hillier L.W."/>
            <person name="Minx P."/>
            <person name="Boehm T."/>
            <person name="Wilson R.K."/>
            <person name="Brenner S."/>
            <person name="Warren W.C."/>
        </authorList>
    </citation>
    <scope>NUCLEOTIDE SEQUENCE [LARGE SCALE GENOMIC DNA]</scope>
</reference>
<protein>
    <submittedName>
        <fullName evidence="4">ITPR interacting domain containing 2</fullName>
    </submittedName>
</protein>
<reference evidence="4" key="4">
    <citation type="submission" date="2025-08" db="UniProtKB">
        <authorList>
            <consortium name="Ensembl"/>
        </authorList>
    </citation>
    <scope>IDENTIFICATION</scope>
</reference>
<feature type="compositionally biased region" description="Polar residues" evidence="2">
    <location>
        <begin position="297"/>
        <end position="315"/>
    </location>
</feature>
<feature type="compositionally biased region" description="Polar residues" evidence="2">
    <location>
        <begin position="1174"/>
        <end position="1203"/>
    </location>
</feature>
<dbReference type="InterPro" id="IPR029325">
    <property type="entry name" value="ITPR-bd"/>
</dbReference>
<dbReference type="InterPro" id="IPR043444">
    <property type="entry name" value="TESPA1-like"/>
</dbReference>
<feature type="compositionally biased region" description="Low complexity" evidence="2">
    <location>
        <begin position="1162"/>
        <end position="1173"/>
    </location>
</feature>
<dbReference type="PANTHER" id="PTHR17469:SF11">
    <property type="entry name" value="PROTEIN ITPRID2"/>
    <property type="match status" value="1"/>
</dbReference>
<dbReference type="OMA" id="PGTPPMH"/>
<dbReference type="STRING" id="7868.ENSCMIP00000033451"/>
<accession>A0A4W3J1D2</accession>
<dbReference type="Proteomes" id="UP000314986">
    <property type="component" value="Unassembled WGS sequence"/>
</dbReference>